<dbReference type="PROSITE" id="PS00159">
    <property type="entry name" value="ALDOLASE_KDPG_KHG_1"/>
    <property type="match status" value="1"/>
</dbReference>
<dbReference type="OrthoDB" id="9805177at2"/>
<evidence type="ECO:0000256" key="2">
    <source>
        <dbReference type="ARBA" id="ARBA00004736"/>
    </source>
</evidence>
<sequence>MDINDIVRAGPVVPVLQFDHVEQGEQVARALLAGGVRVLEITLRTPAAMDVIRHVAGLSDELIVGVGTLTRPEEMAQAVAAGARFGVSPGYTSALGAAARAAGLPLLPGVVTPSDILAALADGYDTVKFFPAEPSGGVPMLKALYGPFRQVRFCPTGGISAESAPTYLAQPNVVCVGGSWLTPKALVDAKDWDGITRLARAASALPRR</sequence>
<proteinExistence type="inferred from homology"/>
<evidence type="ECO:0000313" key="9">
    <source>
        <dbReference type="EMBL" id="VVD75469.1"/>
    </source>
</evidence>
<comment type="pathway">
    <text evidence="2">Carbohydrate acid metabolism; 2-dehydro-3-deoxy-D-gluconate degradation; D-glyceraldehyde 3-phosphate and pyruvate from 2-dehydro-3-deoxy-D-gluconate: step 2/2.</text>
</comment>
<evidence type="ECO:0000256" key="8">
    <source>
        <dbReference type="ARBA" id="ARBA00023277"/>
    </source>
</evidence>
<dbReference type="PROSITE" id="PS00160">
    <property type="entry name" value="ALDOLASE_KDPG_KHG_2"/>
    <property type="match status" value="1"/>
</dbReference>
<evidence type="ECO:0000313" key="10">
    <source>
        <dbReference type="Proteomes" id="UP000334380"/>
    </source>
</evidence>
<evidence type="ECO:0000256" key="7">
    <source>
        <dbReference type="ARBA" id="ARBA00023270"/>
    </source>
</evidence>
<evidence type="ECO:0000256" key="4">
    <source>
        <dbReference type="ARBA" id="ARBA00011233"/>
    </source>
</evidence>
<evidence type="ECO:0000256" key="5">
    <source>
        <dbReference type="ARBA" id="ARBA00013063"/>
    </source>
</evidence>
<dbReference type="InterPro" id="IPR031337">
    <property type="entry name" value="KDPG/KHG_AS_1"/>
</dbReference>
<comment type="similarity">
    <text evidence="3">Belongs to the KHG/KDPG aldolase family.</text>
</comment>
<dbReference type="NCBIfam" id="NF004325">
    <property type="entry name" value="PRK05718.1"/>
    <property type="match status" value="1"/>
</dbReference>
<dbReference type="EMBL" id="CABPRU010000001">
    <property type="protein sequence ID" value="VVD75469.1"/>
    <property type="molecule type" value="Genomic_DNA"/>
</dbReference>
<dbReference type="Gene3D" id="3.20.20.70">
    <property type="entry name" value="Aldolase class I"/>
    <property type="match status" value="1"/>
</dbReference>
<dbReference type="InterPro" id="IPR013785">
    <property type="entry name" value="Aldolase_TIM"/>
</dbReference>
<evidence type="ECO:0000256" key="6">
    <source>
        <dbReference type="ARBA" id="ARBA00023239"/>
    </source>
</evidence>
<dbReference type="PANTHER" id="PTHR30246">
    <property type="entry name" value="2-KETO-3-DEOXY-6-PHOSPHOGLUCONATE ALDOLASE"/>
    <property type="match status" value="1"/>
</dbReference>
<keyword evidence="8" id="KW-0119">Carbohydrate metabolism</keyword>
<evidence type="ECO:0000256" key="3">
    <source>
        <dbReference type="ARBA" id="ARBA00006906"/>
    </source>
</evidence>
<dbReference type="Proteomes" id="UP000334380">
    <property type="component" value="Unassembled WGS sequence"/>
</dbReference>
<dbReference type="Pfam" id="PF01081">
    <property type="entry name" value="Aldolase"/>
    <property type="match status" value="1"/>
</dbReference>
<reference evidence="9 10" key="1">
    <citation type="submission" date="2019-08" db="EMBL/GenBank/DDBJ databases">
        <authorList>
            <person name="Peeters C."/>
        </authorList>
    </citation>
    <scope>NUCLEOTIDE SEQUENCE [LARGE SCALE GENOMIC DNA]</scope>
    <source>
        <strain evidence="9 10">LMG 31013</strain>
    </source>
</reference>
<dbReference type="SUPFAM" id="SSF51569">
    <property type="entry name" value="Aldolase"/>
    <property type="match status" value="1"/>
</dbReference>
<keyword evidence="10" id="KW-1185">Reference proteome</keyword>
<keyword evidence="7" id="KW-0704">Schiff base</keyword>
<comment type="subunit">
    <text evidence="4">Homotrimer.</text>
</comment>
<name>A0A5E4SNK5_9BURK</name>
<protein>
    <recommendedName>
        <fullName evidence="5">2-dehydro-3-deoxy-phosphogluconate aldolase</fullName>
        <ecNumber evidence="5">4.1.2.14</ecNumber>
    </recommendedName>
</protein>
<dbReference type="EC" id="4.1.2.14" evidence="5"/>
<organism evidence="9 10">
    <name type="scientific">Pandoraea terrigena</name>
    <dbReference type="NCBI Taxonomy" id="2508292"/>
    <lineage>
        <taxon>Bacteria</taxon>
        <taxon>Pseudomonadati</taxon>
        <taxon>Pseudomonadota</taxon>
        <taxon>Betaproteobacteria</taxon>
        <taxon>Burkholderiales</taxon>
        <taxon>Burkholderiaceae</taxon>
        <taxon>Pandoraea</taxon>
    </lineage>
</organism>
<dbReference type="NCBIfam" id="TIGR01182">
    <property type="entry name" value="eda"/>
    <property type="match status" value="1"/>
</dbReference>
<dbReference type="CDD" id="cd00452">
    <property type="entry name" value="KDPG_aldolase"/>
    <property type="match status" value="1"/>
</dbReference>
<dbReference type="InterPro" id="IPR000887">
    <property type="entry name" value="Aldlse_KDPG_KHG"/>
</dbReference>
<accession>A0A5E4SNK5</accession>
<dbReference type="AlphaFoldDB" id="A0A5E4SNK5"/>
<keyword evidence="6" id="KW-0456">Lyase</keyword>
<evidence type="ECO:0000256" key="1">
    <source>
        <dbReference type="ARBA" id="ARBA00000654"/>
    </source>
</evidence>
<gene>
    <name evidence="9" type="ORF">PTE31013_00849</name>
</gene>
<dbReference type="InterPro" id="IPR031338">
    <property type="entry name" value="KDPG/KHG_AS_2"/>
</dbReference>
<dbReference type="GO" id="GO:0008675">
    <property type="term" value="F:2-dehydro-3-deoxy-phosphogluconate aldolase activity"/>
    <property type="evidence" value="ECO:0007669"/>
    <property type="project" value="UniProtKB-EC"/>
</dbReference>
<comment type="catalytic activity">
    <reaction evidence="1">
        <text>2-dehydro-3-deoxy-6-phospho-D-gluconate = D-glyceraldehyde 3-phosphate + pyruvate</text>
        <dbReference type="Rhea" id="RHEA:17089"/>
        <dbReference type="ChEBI" id="CHEBI:15361"/>
        <dbReference type="ChEBI" id="CHEBI:57569"/>
        <dbReference type="ChEBI" id="CHEBI:59776"/>
        <dbReference type="EC" id="4.1.2.14"/>
    </reaction>
</comment>
<dbReference type="PANTHER" id="PTHR30246:SF1">
    <property type="entry name" value="2-DEHYDRO-3-DEOXY-6-PHOSPHOGALACTONATE ALDOLASE-RELATED"/>
    <property type="match status" value="1"/>
</dbReference>
<dbReference type="RefSeq" id="WP_150611529.1">
    <property type="nucleotide sequence ID" value="NZ_CABPRU010000001.1"/>
</dbReference>